<feature type="region of interest" description="Disordered" evidence="7">
    <location>
        <begin position="237"/>
        <end position="311"/>
    </location>
</feature>
<dbReference type="HAMAP" id="MF_00291_B">
    <property type="entry name" value="Ribosomal_uS2_B"/>
    <property type="match status" value="1"/>
</dbReference>
<dbReference type="PANTHER" id="PTHR12534">
    <property type="entry name" value="30S RIBOSOMAL PROTEIN S2 PROKARYOTIC AND ORGANELLAR"/>
    <property type="match status" value="1"/>
</dbReference>
<dbReference type="NCBIfam" id="TIGR01011">
    <property type="entry name" value="rpsB_bact"/>
    <property type="match status" value="1"/>
</dbReference>
<dbReference type="PROSITE" id="PS00962">
    <property type="entry name" value="RIBOSOMAL_S2_1"/>
    <property type="match status" value="1"/>
</dbReference>
<dbReference type="InterPro" id="IPR018130">
    <property type="entry name" value="Ribosomal_uS2_CS"/>
</dbReference>
<keyword evidence="3 5" id="KW-0687">Ribonucleoprotein</keyword>
<dbReference type="PROSITE" id="PS00963">
    <property type="entry name" value="RIBOSOMAL_S2_2"/>
    <property type="match status" value="1"/>
</dbReference>
<dbReference type="SUPFAM" id="SSF52313">
    <property type="entry name" value="Ribosomal protein S2"/>
    <property type="match status" value="1"/>
</dbReference>
<dbReference type="AlphaFoldDB" id="A0A6J4RTM6"/>
<dbReference type="GO" id="GO:0006412">
    <property type="term" value="P:translation"/>
    <property type="evidence" value="ECO:0007669"/>
    <property type="project" value="UniProtKB-UniRule"/>
</dbReference>
<feature type="compositionally biased region" description="Basic and acidic residues" evidence="7">
    <location>
        <begin position="237"/>
        <end position="256"/>
    </location>
</feature>
<evidence type="ECO:0000256" key="3">
    <source>
        <dbReference type="ARBA" id="ARBA00023274"/>
    </source>
</evidence>
<accession>A0A6J4RTM6</accession>
<reference evidence="8" key="1">
    <citation type="submission" date="2020-02" db="EMBL/GenBank/DDBJ databases">
        <authorList>
            <person name="Meier V. D."/>
        </authorList>
    </citation>
    <scope>NUCLEOTIDE SEQUENCE</scope>
    <source>
        <strain evidence="8">AVDCRST_MAG45</strain>
    </source>
</reference>
<dbReference type="Gene3D" id="3.40.50.10490">
    <property type="entry name" value="Glucose-6-phosphate isomerase like protein, domain 1"/>
    <property type="match status" value="1"/>
</dbReference>
<evidence type="ECO:0000256" key="7">
    <source>
        <dbReference type="SAM" id="MobiDB-lite"/>
    </source>
</evidence>
<sequence>MPDVGIKELLEAGVHFGHQTRRWNPRMRRFIFGERGGIHIIDLQKTDVLLNQARDFASGIAARGGSVLFVGTKKNARDAVRETAASAGMPYIDQRWLGGLLTNFGTISGRIDRLHQLHNWKEDGTLDLLPVRERIAAEAELGKLTTNLGGVRDMQRVPDAVFIIDLKTEEIAVREAQRLNLPIIALVDSNVDPGPVAYPIPGNDDGMRSCRLVVEAIGDVVRDSAARFRAEEEKARREAEEQAQREAEERARREAEAQAAREAQEQEAAAAAAAAAAAPGPEVETEPQVAQAARSAEAQSQPAGDGQGAGR</sequence>
<dbReference type="PANTHER" id="PTHR12534:SF0">
    <property type="entry name" value="SMALL RIBOSOMAL SUBUNIT PROTEIN US2M"/>
    <property type="match status" value="1"/>
</dbReference>
<dbReference type="Gene3D" id="1.10.287.610">
    <property type="entry name" value="Helix hairpin bin"/>
    <property type="match status" value="1"/>
</dbReference>
<dbReference type="InterPro" id="IPR005706">
    <property type="entry name" value="Ribosomal_uS2_bac/mit/plastid"/>
</dbReference>
<name>A0A6J4RTM6_9ACTN</name>
<evidence type="ECO:0000256" key="2">
    <source>
        <dbReference type="ARBA" id="ARBA00022980"/>
    </source>
</evidence>
<dbReference type="Pfam" id="PF00318">
    <property type="entry name" value="Ribosomal_S2"/>
    <property type="match status" value="1"/>
</dbReference>
<gene>
    <name evidence="5" type="primary">rpsB</name>
    <name evidence="8" type="ORF">AVDCRST_MAG45-30</name>
</gene>
<organism evidence="8">
    <name type="scientific">uncultured Solirubrobacterales bacterium</name>
    <dbReference type="NCBI Taxonomy" id="768556"/>
    <lineage>
        <taxon>Bacteria</taxon>
        <taxon>Bacillati</taxon>
        <taxon>Actinomycetota</taxon>
        <taxon>Thermoleophilia</taxon>
        <taxon>Solirubrobacterales</taxon>
        <taxon>environmental samples</taxon>
    </lineage>
</organism>
<comment type="similarity">
    <text evidence="1 5 6">Belongs to the universal ribosomal protein uS2 family.</text>
</comment>
<keyword evidence="2 5" id="KW-0689">Ribosomal protein</keyword>
<dbReference type="GO" id="GO:0003735">
    <property type="term" value="F:structural constituent of ribosome"/>
    <property type="evidence" value="ECO:0007669"/>
    <property type="project" value="InterPro"/>
</dbReference>
<dbReference type="InterPro" id="IPR023591">
    <property type="entry name" value="Ribosomal_uS2_flav_dom_sf"/>
</dbReference>
<evidence type="ECO:0000256" key="4">
    <source>
        <dbReference type="ARBA" id="ARBA00035256"/>
    </source>
</evidence>
<feature type="compositionally biased region" description="Low complexity" evidence="7">
    <location>
        <begin position="257"/>
        <end position="278"/>
    </location>
</feature>
<evidence type="ECO:0000256" key="6">
    <source>
        <dbReference type="RuleBase" id="RU003631"/>
    </source>
</evidence>
<feature type="compositionally biased region" description="Low complexity" evidence="7">
    <location>
        <begin position="287"/>
        <end position="303"/>
    </location>
</feature>
<proteinExistence type="inferred from homology"/>
<dbReference type="PRINTS" id="PR00395">
    <property type="entry name" value="RIBOSOMALS2"/>
</dbReference>
<dbReference type="CDD" id="cd01425">
    <property type="entry name" value="RPS2"/>
    <property type="match status" value="1"/>
</dbReference>
<dbReference type="GO" id="GO:0022627">
    <property type="term" value="C:cytosolic small ribosomal subunit"/>
    <property type="evidence" value="ECO:0007669"/>
    <property type="project" value="TreeGrafter"/>
</dbReference>
<evidence type="ECO:0000256" key="1">
    <source>
        <dbReference type="ARBA" id="ARBA00006242"/>
    </source>
</evidence>
<dbReference type="InterPro" id="IPR001865">
    <property type="entry name" value="Ribosomal_uS2"/>
</dbReference>
<evidence type="ECO:0000256" key="5">
    <source>
        <dbReference type="HAMAP-Rule" id="MF_00291"/>
    </source>
</evidence>
<protein>
    <recommendedName>
        <fullName evidence="4 5">Small ribosomal subunit protein uS2</fullName>
    </recommendedName>
</protein>
<dbReference type="EMBL" id="CADCVU010000002">
    <property type="protein sequence ID" value="CAA9478940.1"/>
    <property type="molecule type" value="Genomic_DNA"/>
</dbReference>
<evidence type="ECO:0000313" key="8">
    <source>
        <dbReference type="EMBL" id="CAA9478940.1"/>
    </source>
</evidence>